<evidence type="ECO:0000313" key="2">
    <source>
        <dbReference type="EMBL" id="KAF4316636.1"/>
    </source>
</evidence>
<feature type="region of interest" description="Disordered" evidence="1">
    <location>
        <begin position="26"/>
        <end position="87"/>
    </location>
</feature>
<reference evidence="2" key="2">
    <citation type="submission" date="2020-02" db="EMBL/GenBank/DDBJ databases">
        <authorList>
            <person name="Studholme D.J."/>
        </authorList>
    </citation>
    <scope>NUCLEOTIDE SEQUENCE</scope>
    <source>
        <strain evidence="2">00238/432</strain>
    </source>
</reference>
<name>A0A8J4RW49_9STRA</name>
<organism evidence="2 3">
    <name type="scientific">Phytophthora kernoviae 00238/432</name>
    <dbReference type="NCBI Taxonomy" id="1284355"/>
    <lineage>
        <taxon>Eukaryota</taxon>
        <taxon>Sar</taxon>
        <taxon>Stramenopiles</taxon>
        <taxon>Oomycota</taxon>
        <taxon>Peronosporomycetes</taxon>
        <taxon>Peronosporales</taxon>
        <taxon>Peronosporaceae</taxon>
        <taxon>Phytophthora</taxon>
    </lineage>
</organism>
<proteinExistence type="predicted"/>
<accession>A0A8J4RW49</accession>
<evidence type="ECO:0000256" key="1">
    <source>
        <dbReference type="SAM" id="MobiDB-lite"/>
    </source>
</evidence>
<feature type="compositionally biased region" description="Low complexity" evidence="1">
    <location>
        <begin position="50"/>
        <end position="76"/>
    </location>
</feature>
<evidence type="ECO:0000313" key="3">
    <source>
        <dbReference type="Proteomes" id="UP000702964"/>
    </source>
</evidence>
<dbReference type="Proteomes" id="UP000702964">
    <property type="component" value="Unassembled WGS sequence"/>
</dbReference>
<sequence>MEISKALGGMRYDEAVLRLRSMGQSELDFKPSEHVVGAGSSPTQTRAFGPPSSSLASSSTNPPKRSRSVSSGATSSPATRAYASPQLMKPELATLPTGLPQVYGYENPTKTYGGAYTPVYGTNGIEYVQSQGPTEYEQLAPAPFTDEEGFGELLQNILEDDPRVGAGASMGLGPNQGGAYAGNRYGYYVGAAPVTGSVAPLKRTMSMPSSYAMTPSINILSW</sequence>
<reference evidence="2" key="1">
    <citation type="journal article" date="2015" name="Genom Data">
        <title>Draft genome sequences of Phytophthora kernoviae and Phytophthora ramorum lineage EU2 from Scotland.</title>
        <authorList>
            <person name="Sambles C."/>
            <person name="Schlenzig A."/>
            <person name="O'Neill P."/>
            <person name="Grant M."/>
            <person name="Studholme D.J."/>
        </authorList>
    </citation>
    <scope>NUCLEOTIDE SEQUENCE</scope>
    <source>
        <strain evidence="2">00238/432</strain>
    </source>
</reference>
<dbReference type="AlphaFoldDB" id="A0A8J4RW49"/>
<comment type="caution">
    <text evidence="2">The sequence shown here is derived from an EMBL/GenBank/DDBJ whole genome shotgun (WGS) entry which is preliminary data.</text>
</comment>
<dbReference type="EMBL" id="AOFI03000508">
    <property type="protein sequence ID" value="KAF4316636.1"/>
    <property type="molecule type" value="Genomic_DNA"/>
</dbReference>
<gene>
    <name evidence="2" type="ORF">G195_009932</name>
</gene>
<protein>
    <submittedName>
        <fullName evidence="2">Uncharacterized protein</fullName>
    </submittedName>
</protein>